<dbReference type="STRING" id="299467.A0A443SQG5"/>
<proteinExistence type="inferred from homology"/>
<comment type="caution">
    <text evidence="4">The sequence shown here is derived from an EMBL/GenBank/DDBJ whole genome shotgun (WGS) entry which is preliminary data.</text>
</comment>
<evidence type="ECO:0000313" key="5">
    <source>
        <dbReference type="Proteomes" id="UP000288716"/>
    </source>
</evidence>
<feature type="repeat" description="Filamin" evidence="3">
    <location>
        <begin position="104"/>
        <end position="199"/>
    </location>
</feature>
<dbReference type="OrthoDB" id="6480301at2759"/>
<evidence type="ECO:0000256" key="1">
    <source>
        <dbReference type="ARBA" id="ARBA00009238"/>
    </source>
</evidence>
<sequence length="200" mass="21669">MTRELNANVIAVGPGLVIGRTGEVNHFNVYFSNRSNESKQNVEFFMEGPSEPVPLQCIENSDDGSIGVSYSPILSGEYKIHVRCSGQHIDGSPFNVSVAGESIRQNLMACRVAVTGEALKSAKMRKENVIFIDIGDAAISGGLKVSIAGPRNAKASLKMSRISDTKHKVTFTPTERGVYFLFIKVGDTNVPNSPFSMRVT</sequence>
<dbReference type="Proteomes" id="UP000288716">
    <property type="component" value="Unassembled WGS sequence"/>
</dbReference>
<dbReference type="VEuPathDB" id="VectorBase:LDEU002255"/>
<gene>
    <name evidence="4" type="ORF">B4U80_10010</name>
</gene>
<name>A0A443SQG5_9ACAR</name>
<organism evidence="4 5">
    <name type="scientific">Leptotrombidium deliense</name>
    <dbReference type="NCBI Taxonomy" id="299467"/>
    <lineage>
        <taxon>Eukaryota</taxon>
        <taxon>Metazoa</taxon>
        <taxon>Ecdysozoa</taxon>
        <taxon>Arthropoda</taxon>
        <taxon>Chelicerata</taxon>
        <taxon>Arachnida</taxon>
        <taxon>Acari</taxon>
        <taxon>Acariformes</taxon>
        <taxon>Trombidiformes</taxon>
        <taxon>Prostigmata</taxon>
        <taxon>Anystina</taxon>
        <taxon>Parasitengona</taxon>
        <taxon>Trombiculoidea</taxon>
        <taxon>Trombiculidae</taxon>
        <taxon>Leptotrombidium</taxon>
    </lineage>
</organism>
<protein>
    <submittedName>
        <fullName evidence="4">Cheerio / Filamin-A/C-like protein</fullName>
    </submittedName>
</protein>
<feature type="repeat" description="Filamin" evidence="3">
    <location>
        <begin position="7"/>
        <end position="98"/>
    </location>
</feature>
<dbReference type="PROSITE" id="PS50194">
    <property type="entry name" value="FILAMIN_REPEAT"/>
    <property type="match status" value="2"/>
</dbReference>
<evidence type="ECO:0000256" key="3">
    <source>
        <dbReference type="PROSITE-ProRule" id="PRU00087"/>
    </source>
</evidence>
<dbReference type="InterPro" id="IPR017868">
    <property type="entry name" value="Filamin/ABP280_repeat-like"/>
</dbReference>
<dbReference type="InterPro" id="IPR044801">
    <property type="entry name" value="Filamin"/>
</dbReference>
<dbReference type="AlphaFoldDB" id="A0A443SQG5"/>
<comment type="similarity">
    <text evidence="1">Belongs to the filamin family.</text>
</comment>
<dbReference type="Pfam" id="PF00630">
    <property type="entry name" value="Filamin"/>
    <property type="match status" value="2"/>
</dbReference>
<dbReference type="InterPro" id="IPR013783">
    <property type="entry name" value="Ig-like_fold"/>
</dbReference>
<dbReference type="InterPro" id="IPR001298">
    <property type="entry name" value="Filamin/ABP280_rpt"/>
</dbReference>
<keyword evidence="5" id="KW-1185">Reference proteome</keyword>
<dbReference type="SUPFAM" id="SSF81296">
    <property type="entry name" value="E set domains"/>
    <property type="match status" value="2"/>
</dbReference>
<keyword evidence="2" id="KW-0677">Repeat</keyword>
<dbReference type="GO" id="GO:0030036">
    <property type="term" value="P:actin cytoskeleton organization"/>
    <property type="evidence" value="ECO:0007669"/>
    <property type="project" value="InterPro"/>
</dbReference>
<accession>A0A443SQG5</accession>
<dbReference type="InterPro" id="IPR014756">
    <property type="entry name" value="Ig_E-set"/>
</dbReference>
<dbReference type="Gene3D" id="2.60.40.10">
    <property type="entry name" value="Immunoglobulins"/>
    <property type="match status" value="2"/>
</dbReference>
<dbReference type="PANTHER" id="PTHR38537">
    <property type="entry name" value="JITTERBUG, ISOFORM N"/>
    <property type="match status" value="1"/>
</dbReference>
<dbReference type="GO" id="GO:0051015">
    <property type="term" value="F:actin filament binding"/>
    <property type="evidence" value="ECO:0007669"/>
    <property type="project" value="InterPro"/>
</dbReference>
<dbReference type="PANTHER" id="PTHR38537:SF8">
    <property type="entry name" value="FILAMIN-A"/>
    <property type="match status" value="1"/>
</dbReference>
<evidence type="ECO:0000256" key="2">
    <source>
        <dbReference type="ARBA" id="ARBA00022737"/>
    </source>
</evidence>
<dbReference type="SMART" id="SM00557">
    <property type="entry name" value="IG_FLMN"/>
    <property type="match status" value="2"/>
</dbReference>
<evidence type="ECO:0000313" key="4">
    <source>
        <dbReference type="EMBL" id="RWS29786.1"/>
    </source>
</evidence>
<reference evidence="4 5" key="1">
    <citation type="journal article" date="2018" name="Gigascience">
        <title>Genomes of trombidid mites reveal novel predicted allergens and laterally-transferred genes associated with secondary metabolism.</title>
        <authorList>
            <person name="Dong X."/>
            <person name="Chaisiri K."/>
            <person name="Xia D."/>
            <person name="Armstrong S.D."/>
            <person name="Fang Y."/>
            <person name="Donnelly M.J."/>
            <person name="Kadowaki T."/>
            <person name="McGarry J.W."/>
            <person name="Darby A.C."/>
            <person name="Makepeace B.L."/>
        </authorList>
    </citation>
    <scope>NUCLEOTIDE SEQUENCE [LARGE SCALE GENOMIC DNA]</scope>
    <source>
        <strain evidence="4">UoL-UT</strain>
    </source>
</reference>
<dbReference type="EMBL" id="NCKV01000772">
    <property type="protein sequence ID" value="RWS29786.1"/>
    <property type="molecule type" value="Genomic_DNA"/>
</dbReference>